<dbReference type="Pfam" id="PF20167">
    <property type="entry name" value="Transposase_32"/>
    <property type="match status" value="1"/>
</dbReference>
<evidence type="ECO:0000256" key="1">
    <source>
        <dbReference type="SAM" id="MobiDB-lite"/>
    </source>
</evidence>
<evidence type="ECO:0000313" key="3">
    <source>
        <dbReference type="EnsemblPlants" id="PGSC0003DMT400085565"/>
    </source>
</evidence>
<dbReference type="Proteomes" id="UP000011115">
    <property type="component" value="Unassembled WGS sequence"/>
</dbReference>
<name>M1D9S2_SOLTU</name>
<dbReference type="PANTHER" id="PTHR33180:SF31">
    <property type="entry name" value="POLYPROTEIN PROTEIN"/>
    <property type="match status" value="1"/>
</dbReference>
<accession>M1D9S2</accession>
<dbReference type="AlphaFoldDB" id="M1D9S2"/>
<organism evidence="3 4">
    <name type="scientific">Solanum tuberosum</name>
    <name type="common">Potato</name>
    <dbReference type="NCBI Taxonomy" id="4113"/>
    <lineage>
        <taxon>Eukaryota</taxon>
        <taxon>Viridiplantae</taxon>
        <taxon>Streptophyta</taxon>
        <taxon>Embryophyta</taxon>
        <taxon>Tracheophyta</taxon>
        <taxon>Spermatophyta</taxon>
        <taxon>Magnoliopsida</taxon>
        <taxon>eudicotyledons</taxon>
        <taxon>Gunneridae</taxon>
        <taxon>Pentapetalae</taxon>
        <taxon>asterids</taxon>
        <taxon>lamiids</taxon>
        <taxon>Solanales</taxon>
        <taxon>Solanaceae</taxon>
        <taxon>Solanoideae</taxon>
        <taxon>Solaneae</taxon>
        <taxon>Solanum</taxon>
    </lineage>
</organism>
<reference evidence="3" key="2">
    <citation type="submission" date="2015-06" db="UniProtKB">
        <authorList>
            <consortium name="EnsemblPlants"/>
        </authorList>
    </citation>
    <scope>IDENTIFICATION</scope>
    <source>
        <strain evidence="3">DM1-3 516 R44</strain>
    </source>
</reference>
<feature type="region of interest" description="Disordered" evidence="1">
    <location>
        <begin position="1"/>
        <end position="26"/>
    </location>
</feature>
<evidence type="ECO:0000259" key="2">
    <source>
        <dbReference type="Pfam" id="PF20167"/>
    </source>
</evidence>
<dbReference type="InterPro" id="IPR046796">
    <property type="entry name" value="Transposase_32_dom"/>
</dbReference>
<dbReference type="InParanoid" id="M1D9S2"/>
<evidence type="ECO:0000313" key="4">
    <source>
        <dbReference type="Proteomes" id="UP000011115"/>
    </source>
</evidence>
<dbReference type="PANTHER" id="PTHR33180">
    <property type="entry name" value="PHOTOSYSTEM II CP43 REACTION CENTER PROTEIN"/>
    <property type="match status" value="1"/>
</dbReference>
<keyword evidence="4" id="KW-1185">Reference proteome</keyword>
<proteinExistence type="predicted"/>
<dbReference type="EnsemblPlants" id="PGSC0003DMT400085565">
    <property type="protein sequence ID" value="PGSC0003DMT400085565"/>
    <property type="gene ID" value="PGSC0003DMG400035136"/>
</dbReference>
<feature type="domain" description="Putative plant transposon protein" evidence="2">
    <location>
        <begin position="226"/>
        <end position="311"/>
    </location>
</feature>
<reference evidence="4" key="1">
    <citation type="journal article" date="2011" name="Nature">
        <title>Genome sequence and analysis of the tuber crop potato.</title>
        <authorList>
            <consortium name="The Potato Genome Sequencing Consortium"/>
        </authorList>
    </citation>
    <scope>NUCLEOTIDE SEQUENCE [LARGE SCALE GENOMIC DNA]</scope>
    <source>
        <strain evidence="4">cv. DM1-3 516 R44</strain>
    </source>
</reference>
<dbReference type="HOGENOM" id="CLU_889677_0_0_1"/>
<dbReference type="PaxDb" id="4113-PGSC0003DMT400085565"/>
<sequence>MSTHSLGHQSSGHGFATSLSNKPTTHRGLKSVNVVGVGGVNPEEAQFEALYNEEVNLFANQGGGFRSNYPRPGGNSGWNRDDRWRDHDREWRNRNATWKERDGEKERYVPPYECQNPKEHRADPENIRTEDMFARILNKAWRAEQSLKALNVSSRISVPPTLTPPTSAPVPPIEKKVVPAPPVQGPPPRSLNRPKAEGLRTILEEKRLSTDSMVDRYLEMWNTIKFHKFEIFTKPWGTYIPNWVREFYSAYGELVSKGKKKATIFRQVDSVIVQGKKVKCDSSDINVVMGCTYNFMHQYINLVQKKTLEDLKS</sequence>
<protein>
    <recommendedName>
        <fullName evidence="2">Putative plant transposon protein domain-containing protein</fullName>
    </recommendedName>
</protein>
<feature type="compositionally biased region" description="Polar residues" evidence="1">
    <location>
        <begin position="1"/>
        <end position="23"/>
    </location>
</feature>
<dbReference type="Gramene" id="PGSC0003DMT400085565">
    <property type="protein sequence ID" value="PGSC0003DMT400085565"/>
    <property type="gene ID" value="PGSC0003DMG400035136"/>
</dbReference>